<feature type="transmembrane region" description="Helical" evidence="10">
    <location>
        <begin position="320"/>
        <end position="341"/>
    </location>
</feature>
<comment type="caution">
    <text evidence="15">The sequence shown here is derived from an EMBL/GenBank/DDBJ whole genome shotgun (WGS) entry which is preliminary data.</text>
</comment>
<evidence type="ECO:0000256" key="10">
    <source>
        <dbReference type="SAM" id="Phobius"/>
    </source>
</evidence>
<gene>
    <name evidence="15" type="ORF">DFR31_0035</name>
</gene>
<evidence type="ECO:0000259" key="14">
    <source>
        <dbReference type="PROSITE" id="PS50885"/>
    </source>
</evidence>
<dbReference type="EC" id="2.7.13.3" evidence="3"/>
<evidence type="ECO:0000313" key="16">
    <source>
        <dbReference type="Proteomes" id="UP000275461"/>
    </source>
</evidence>
<dbReference type="GO" id="GO:0000155">
    <property type="term" value="F:phosphorelay sensor kinase activity"/>
    <property type="evidence" value="ECO:0007669"/>
    <property type="project" value="InterPro"/>
</dbReference>
<dbReference type="GO" id="GO:0006355">
    <property type="term" value="P:regulation of DNA-templated transcription"/>
    <property type="evidence" value="ECO:0007669"/>
    <property type="project" value="InterPro"/>
</dbReference>
<feature type="domain" description="PAC" evidence="13">
    <location>
        <begin position="472"/>
        <end position="526"/>
    </location>
</feature>
<comment type="subcellular location">
    <subcellularLocation>
        <location evidence="2">Membrane</location>
    </subcellularLocation>
</comment>
<keyword evidence="5" id="KW-0808">Transferase</keyword>
<dbReference type="InterPro" id="IPR000014">
    <property type="entry name" value="PAS"/>
</dbReference>
<dbReference type="Gene3D" id="3.30.565.10">
    <property type="entry name" value="Histidine kinase-like ATPase, C-terminal domain"/>
    <property type="match status" value="1"/>
</dbReference>
<evidence type="ECO:0000256" key="4">
    <source>
        <dbReference type="ARBA" id="ARBA00022553"/>
    </source>
</evidence>
<dbReference type="InterPro" id="IPR003660">
    <property type="entry name" value="HAMP_dom"/>
</dbReference>
<dbReference type="SUPFAM" id="SSF55785">
    <property type="entry name" value="PYP-like sensor domain (PAS domain)"/>
    <property type="match status" value="1"/>
</dbReference>
<feature type="domain" description="PAS" evidence="12">
    <location>
        <begin position="401"/>
        <end position="459"/>
    </location>
</feature>
<evidence type="ECO:0000256" key="5">
    <source>
        <dbReference type="ARBA" id="ARBA00022679"/>
    </source>
</evidence>
<evidence type="ECO:0000256" key="2">
    <source>
        <dbReference type="ARBA" id="ARBA00004370"/>
    </source>
</evidence>
<evidence type="ECO:0000256" key="8">
    <source>
        <dbReference type="ARBA" id="ARBA00022840"/>
    </source>
</evidence>
<evidence type="ECO:0000259" key="11">
    <source>
        <dbReference type="PROSITE" id="PS50109"/>
    </source>
</evidence>
<keyword evidence="6" id="KW-0547">Nucleotide-binding</keyword>
<evidence type="ECO:0000256" key="1">
    <source>
        <dbReference type="ARBA" id="ARBA00000085"/>
    </source>
</evidence>
<dbReference type="SMART" id="SM00086">
    <property type="entry name" value="PAC"/>
    <property type="match status" value="1"/>
</dbReference>
<dbReference type="Pfam" id="PF00989">
    <property type="entry name" value="PAS"/>
    <property type="match status" value="1"/>
</dbReference>
<dbReference type="InterPro" id="IPR000700">
    <property type="entry name" value="PAS-assoc_C"/>
</dbReference>
<keyword evidence="16" id="KW-1185">Reference proteome</keyword>
<dbReference type="InterPro" id="IPR036890">
    <property type="entry name" value="HATPase_C_sf"/>
</dbReference>
<dbReference type="PROSITE" id="PS50109">
    <property type="entry name" value="HIS_KIN"/>
    <property type="match status" value="1"/>
</dbReference>
<dbReference type="PROSITE" id="PS50113">
    <property type="entry name" value="PAC"/>
    <property type="match status" value="1"/>
</dbReference>
<dbReference type="InterPro" id="IPR036097">
    <property type="entry name" value="HisK_dim/P_sf"/>
</dbReference>
<feature type="domain" description="Histidine kinase" evidence="11">
    <location>
        <begin position="539"/>
        <end position="781"/>
    </location>
</feature>
<dbReference type="SMART" id="SM00388">
    <property type="entry name" value="HisKA"/>
    <property type="match status" value="1"/>
</dbReference>
<dbReference type="Pfam" id="PF00672">
    <property type="entry name" value="HAMP"/>
    <property type="match status" value="1"/>
</dbReference>
<dbReference type="Gene3D" id="6.10.340.10">
    <property type="match status" value="1"/>
</dbReference>
<dbReference type="InterPro" id="IPR003594">
    <property type="entry name" value="HATPase_dom"/>
</dbReference>
<evidence type="ECO:0000313" key="15">
    <source>
        <dbReference type="EMBL" id="RLK50146.1"/>
    </source>
</evidence>
<organism evidence="15 16">
    <name type="scientific">Alkalispirillum mobile</name>
    <dbReference type="NCBI Taxonomy" id="85925"/>
    <lineage>
        <taxon>Bacteria</taxon>
        <taxon>Pseudomonadati</taxon>
        <taxon>Pseudomonadota</taxon>
        <taxon>Gammaproteobacteria</taxon>
        <taxon>Chromatiales</taxon>
        <taxon>Ectothiorhodospiraceae</taxon>
        <taxon>Alkalispirillum</taxon>
    </lineage>
</organism>
<dbReference type="InterPro" id="IPR003661">
    <property type="entry name" value="HisK_dim/P_dom"/>
</dbReference>
<dbReference type="SUPFAM" id="SSF47384">
    <property type="entry name" value="Homodimeric domain of signal transducing histidine kinase"/>
    <property type="match status" value="1"/>
</dbReference>
<evidence type="ECO:0000256" key="3">
    <source>
        <dbReference type="ARBA" id="ARBA00012438"/>
    </source>
</evidence>
<dbReference type="SMART" id="SM00091">
    <property type="entry name" value="PAS"/>
    <property type="match status" value="1"/>
</dbReference>
<keyword evidence="7" id="KW-0418">Kinase</keyword>
<comment type="catalytic activity">
    <reaction evidence="1">
        <text>ATP + protein L-histidine = ADP + protein N-phospho-L-histidine.</text>
        <dbReference type="EC" id="2.7.13.3"/>
    </reaction>
</comment>
<dbReference type="InterPro" id="IPR001610">
    <property type="entry name" value="PAC"/>
</dbReference>
<evidence type="ECO:0000259" key="13">
    <source>
        <dbReference type="PROSITE" id="PS50113"/>
    </source>
</evidence>
<keyword evidence="4" id="KW-0597">Phosphoprotein</keyword>
<reference evidence="15 16" key="1">
    <citation type="submission" date="2018-10" db="EMBL/GenBank/DDBJ databases">
        <title>Genomic Encyclopedia of Type Strains, Phase IV (KMG-IV): sequencing the most valuable type-strain genomes for metagenomic binning, comparative biology and taxonomic classification.</title>
        <authorList>
            <person name="Goeker M."/>
        </authorList>
    </citation>
    <scope>NUCLEOTIDE SEQUENCE [LARGE SCALE GENOMIC DNA]</scope>
    <source>
        <strain evidence="15 16">DSM 12769</strain>
    </source>
</reference>
<keyword evidence="9" id="KW-0902">Two-component regulatory system</keyword>
<dbReference type="InterPro" id="IPR035965">
    <property type="entry name" value="PAS-like_dom_sf"/>
</dbReference>
<dbReference type="RefSeq" id="WP_121440655.1">
    <property type="nucleotide sequence ID" value="NZ_RCDA01000001.1"/>
</dbReference>
<dbReference type="PROSITE" id="PS50885">
    <property type="entry name" value="HAMP"/>
    <property type="match status" value="1"/>
</dbReference>
<dbReference type="SUPFAM" id="SSF55874">
    <property type="entry name" value="ATPase domain of HSP90 chaperone/DNA topoisomerase II/histidine kinase"/>
    <property type="match status" value="1"/>
</dbReference>
<dbReference type="InterPro" id="IPR013767">
    <property type="entry name" value="PAS_fold"/>
</dbReference>
<dbReference type="SMART" id="SM00304">
    <property type="entry name" value="HAMP"/>
    <property type="match status" value="1"/>
</dbReference>
<dbReference type="PRINTS" id="PR00344">
    <property type="entry name" value="BCTRLSENSOR"/>
</dbReference>
<evidence type="ECO:0000256" key="9">
    <source>
        <dbReference type="ARBA" id="ARBA00023012"/>
    </source>
</evidence>
<dbReference type="OrthoDB" id="1931120at2"/>
<dbReference type="Gene3D" id="3.30.450.20">
    <property type="entry name" value="PAS domain"/>
    <property type="match status" value="1"/>
</dbReference>
<protein>
    <recommendedName>
        <fullName evidence="3">histidine kinase</fullName>
        <ecNumber evidence="3">2.7.13.3</ecNumber>
    </recommendedName>
</protein>
<dbReference type="GO" id="GO:0016020">
    <property type="term" value="C:membrane"/>
    <property type="evidence" value="ECO:0007669"/>
    <property type="project" value="UniProtKB-SubCell"/>
</dbReference>
<dbReference type="AlphaFoldDB" id="A0A498C7P4"/>
<keyword evidence="8" id="KW-0067">ATP-binding</keyword>
<feature type="domain" description="HAMP" evidence="14">
    <location>
        <begin position="341"/>
        <end position="393"/>
    </location>
</feature>
<keyword evidence="10" id="KW-1133">Transmembrane helix</keyword>
<dbReference type="GO" id="GO:0005524">
    <property type="term" value="F:ATP binding"/>
    <property type="evidence" value="ECO:0007669"/>
    <property type="project" value="UniProtKB-KW"/>
</dbReference>
<dbReference type="InterPro" id="IPR004358">
    <property type="entry name" value="Sig_transdc_His_kin-like_C"/>
</dbReference>
<dbReference type="SMART" id="SM00387">
    <property type="entry name" value="HATPase_c"/>
    <property type="match status" value="1"/>
</dbReference>
<dbReference type="Gene3D" id="1.10.287.130">
    <property type="match status" value="1"/>
</dbReference>
<dbReference type="CDD" id="cd06225">
    <property type="entry name" value="HAMP"/>
    <property type="match status" value="1"/>
</dbReference>
<dbReference type="InterPro" id="IPR005467">
    <property type="entry name" value="His_kinase_dom"/>
</dbReference>
<dbReference type="PROSITE" id="PS50112">
    <property type="entry name" value="PAS"/>
    <property type="match status" value="1"/>
</dbReference>
<dbReference type="CDD" id="cd00130">
    <property type="entry name" value="PAS"/>
    <property type="match status" value="1"/>
</dbReference>
<sequence length="789" mass="88400">MKIRILLALLIGALGLLSLGFAVKQLLAAKSTAESTQQARDANEVAVLAKDLAISLALERGLSVFFAAHRQVGLATDEQGNLLRIQARSDALADDLAAQLRQSHPFLWLELEERFIRHRQQMAQLRESLTEPNAQQINTARWYARTSAYIDFVQGLRNDVFMDTINPGGEAWRLILVRNHIVSATEYIGRQRARLTEHLVLQSSTGQHELLSASLYGYHGAVEQQLAAARRLISMHQDADELEQGLQRGRQTYDQEVATALFKVIREHSPTTRHSIVPGDYFTSATESILALKAYADELGGRIDHLLHLRYQEARRHEQWGWLAVLGTVLGLSLVVLLLHFRIFRPLGALGRAARQIQAGDLDQPILSPGRDELSDLAGRFEAMRRTLARDIRQREALLLQTQLFQRVVEQTTDLVVITDREGRIEYVNPAFEGVTGLTEQEVLGQTMAVLKSEEHEQDFYDRLWAGLTRGHPFNGTIINRNREGRLFYEDKTIVPLLDGEGRITHFVSTGRDVTERRNMERQLVRTEKLASLGQLAAGVAHEINSPVAYVYSNLGTLGRYVGSVTRLLDLYQAGESYLPPERQEQLQAFKEAIQYELIREDLPDLVHESREGAQRVTAIVRDLRHYSRDDSGEFRLVSLRSGLDSTLNIARNELKYHASIVRDYQALPEVECIPGQINQVFLNLLTNAAQALEGEGTITVATRSEGESVVVSISDTGRGIPPDAMGRIFEPFFTTKEVGRGTGLGLPLVQAIVERHHGDVEVESTPGEGSCFRVRLPVRQPVTQGQEE</sequence>
<dbReference type="SUPFAM" id="SSF158472">
    <property type="entry name" value="HAMP domain-like"/>
    <property type="match status" value="1"/>
</dbReference>
<accession>A0A498C7P4</accession>
<name>A0A498C7P4_9GAMM</name>
<evidence type="ECO:0000256" key="6">
    <source>
        <dbReference type="ARBA" id="ARBA00022741"/>
    </source>
</evidence>
<proteinExistence type="predicted"/>
<dbReference type="PANTHER" id="PTHR43065">
    <property type="entry name" value="SENSOR HISTIDINE KINASE"/>
    <property type="match status" value="1"/>
</dbReference>
<dbReference type="EMBL" id="RCDA01000001">
    <property type="protein sequence ID" value="RLK50146.1"/>
    <property type="molecule type" value="Genomic_DNA"/>
</dbReference>
<dbReference type="PANTHER" id="PTHR43065:SF50">
    <property type="entry name" value="HISTIDINE KINASE"/>
    <property type="match status" value="1"/>
</dbReference>
<dbReference type="Proteomes" id="UP000275461">
    <property type="component" value="Unassembled WGS sequence"/>
</dbReference>
<dbReference type="NCBIfam" id="TIGR00229">
    <property type="entry name" value="sensory_box"/>
    <property type="match status" value="1"/>
</dbReference>
<evidence type="ECO:0000256" key="7">
    <source>
        <dbReference type="ARBA" id="ARBA00022777"/>
    </source>
</evidence>
<dbReference type="Pfam" id="PF02518">
    <property type="entry name" value="HATPase_c"/>
    <property type="match status" value="1"/>
</dbReference>
<keyword evidence="10" id="KW-0812">Transmembrane</keyword>
<keyword evidence="10" id="KW-0472">Membrane</keyword>
<evidence type="ECO:0000259" key="12">
    <source>
        <dbReference type="PROSITE" id="PS50112"/>
    </source>
</evidence>